<evidence type="ECO:0000256" key="3">
    <source>
        <dbReference type="ARBA" id="ARBA00030733"/>
    </source>
</evidence>
<evidence type="ECO:0000313" key="5">
    <source>
        <dbReference type="WBParaSite" id="ACRNAN_Path_1519.g5924.t1"/>
    </source>
</evidence>
<dbReference type="AlphaFoldDB" id="A0A914C2D5"/>
<evidence type="ECO:0000256" key="2">
    <source>
        <dbReference type="ARBA" id="ARBA00024228"/>
    </source>
</evidence>
<reference evidence="5" key="1">
    <citation type="submission" date="2022-11" db="UniProtKB">
        <authorList>
            <consortium name="WormBaseParasite"/>
        </authorList>
    </citation>
    <scope>IDENTIFICATION</scope>
</reference>
<accession>A0A914C2D5</accession>
<comment type="similarity">
    <text evidence="1">Belongs to the MIX23 family.</text>
</comment>
<dbReference type="WBParaSite" id="ACRNAN_Path_1519.g5924.t1">
    <property type="protein sequence ID" value="ACRNAN_Path_1519.g5924.t1"/>
    <property type="gene ID" value="ACRNAN_Path_1519.g5924"/>
</dbReference>
<keyword evidence="4" id="KW-1185">Reference proteome</keyword>
<dbReference type="PANTHER" id="PTHR31905:SF2">
    <property type="entry name" value="PROTEIN MIX23"/>
    <property type="match status" value="1"/>
</dbReference>
<evidence type="ECO:0000256" key="1">
    <source>
        <dbReference type="ARBA" id="ARBA00024204"/>
    </source>
</evidence>
<proteinExistence type="inferred from homology"/>
<dbReference type="Proteomes" id="UP000887540">
    <property type="component" value="Unplaced"/>
</dbReference>
<organism evidence="4 5">
    <name type="scientific">Acrobeloides nanus</name>
    <dbReference type="NCBI Taxonomy" id="290746"/>
    <lineage>
        <taxon>Eukaryota</taxon>
        <taxon>Metazoa</taxon>
        <taxon>Ecdysozoa</taxon>
        <taxon>Nematoda</taxon>
        <taxon>Chromadorea</taxon>
        <taxon>Rhabditida</taxon>
        <taxon>Tylenchina</taxon>
        <taxon>Cephalobomorpha</taxon>
        <taxon>Cephaloboidea</taxon>
        <taxon>Cephalobidae</taxon>
        <taxon>Acrobeloides</taxon>
    </lineage>
</organism>
<name>A0A914C2D5_9BILA</name>
<evidence type="ECO:0000313" key="4">
    <source>
        <dbReference type="Proteomes" id="UP000887540"/>
    </source>
</evidence>
<dbReference type="PANTHER" id="PTHR31905">
    <property type="entry name" value="COILED-COIL DOMAIN-CONTAINING PROTEIN 58"/>
    <property type="match status" value="1"/>
</dbReference>
<dbReference type="InterPro" id="IPR019171">
    <property type="entry name" value="MIX23"/>
</dbReference>
<dbReference type="GO" id="GO:0005758">
    <property type="term" value="C:mitochondrial intermembrane space"/>
    <property type="evidence" value="ECO:0007669"/>
    <property type="project" value="InterPro"/>
</dbReference>
<sequence>MEDKIIFELNCRLPTNSFASQQNINDICKDIKTKLGGVRKQRADLLQKCIKENQAVIANVHDDPTRADEIRSAHTNIRLLRNENTIEEITVAQADQTIYERCRKAELLS</sequence>
<protein>
    <recommendedName>
        <fullName evidence="2">Protein MIX23</fullName>
    </recommendedName>
    <alternativeName>
        <fullName evidence="3">Coiled-coil domain-containing protein 58</fullName>
    </alternativeName>
</protein>